<dbReference type="Proteomes" id="UP000017831">
    <property type="component" value="Unassembled WGS sequence"/>
</dbReference>
<proteinExistence type="predicted"/>
<reference evidence="1 2" key="1">
    <citation type="submission" date="2013-04" db="EMBL/GenBank/DDBJ databases">
        <title>The Genome Sequence of Bacteroides massiliensis DSM 17679.</title>
        <authorList>
            <consortium name="The Broad Institute Genomics Platform"/>
            <person name="Earl A."/>
            <person name="Ward D."/>
            <person name="Feldgarden M."/>
            <person name="Gevers D."/>
            <person name="Martens E."/>
            <person name="Fenner L."/>
            <person name="Roux V."/>
            <person name="Mallet M.N."/>
            <person name="Raoult D."/>
            <person name="Walker B."/>
            <person name="Young S."/>
            <person name="Zeng Q."/>
            <person name="Gargeya S."/>
            <person name="Fitzgerald M."/>
            <person name="Haas B."/>
            <person name="Abouelleil A."/>
            <person name="Allen A.W."/>
            <person name="Alvarado L."/>
            <person name="Arachchi H.M."/>
            <person name="Berlin A.M."/>
            <person name="Chapman S.B."/>
            <person name="Gainer-Dewar J."/>
            <person name="Goldberg J."/>
            <person name="Griggs A."/>
            <person name="Gujja S."/>
            <person name="Hansen M."/>
            <person name="Howarth C."/>
            <person name="Imamovic A."/>
            <person name="Ireland A."/>
            <person name="Larimer J."/>
            <person name="McCowan C."/>
            <person name="Murphy C."/>
            <person name="Pearson M."/>
            <person name="Poon T.W."/>
            <person name="Priest M."/>
            <person name="Roberts A."/>
            <person name="Saif S."/>
            <person name="Shea T."/>
            <person name="Sisk P."/>
            <person name="Sykes S."/>
            <person name="Wortman J."/>
            <person name="Nusbaum C."/>
            <person name="Birren B."/>
        </authorList>
    </citation>
    <scope>NUCLEOTIDE SEQUENCE [LARGE SCALE GENOMIC DNA]</scope>
    <source>
        <strain evidence="2">B84634 / Timone 84634 / DSM 17679 / JCM 13223</strain>
    </source>
</reference>
<keyword evidence="2" id="KW-1185">Reference proteome</keyword>
<dbReference type="STRING" id="1121098.HMPREF1534_02075"/>
<dbReference type="PATRIC" id="fig|1121098.3.peg.2109"/>
<accession>U6RF37</accession>
<comment type="caution">
    <text evidence="1">The sequence shown here is derived from an EMBL/GenBank/DDBJ whole genome shotgun (WGS) entry which is preliminary data.</text>
</comment>
<organism evidence="1 2">
    <name type="scientific">Phocaeicola massiliensis B84634 = Timone 84634 = DSM 17679 = JCM 13223</name>
    <dbReference type="NCBI Taxonomy" id="1121098"/>
    <lineage>
        <taxon>Bacteria</taxon>
        <taxon>Pseudomonadati</taxon>
        <taxon>Bacteroidota</taxon>
        <taxon>Bacteroidia</taxon>
        <taxon>Bacteroidales</taxon>
        <taxon>Bacteroidaceae</taxon>
        <taxon>Phocaeicola</taxon>
    </lineage>
</organism>
<evidence type="ECO:0000313" key="1">
    <source>
        <dbReference type="EMBL" id="EOA54682.1"/>
    </source>
</evidence>
<sequence length="50" mass="5693">MKNRQFDTEKLAASIKVLVKAAGLRNSEVCKDVRMSPSCYYRTLKGKLMI</sequence>
<protein>
    <submittedName>
        <fullName evidence="1">Uncharacterized protein</fullName>
    </submittedName>
</protein>
<dbReference type="HOGENOM" id="CLU_215205_0_0_10"/>
<dbReference type="RefSeq" id="WP_005940561.1">
    <property type="nucleotide sequence ID" value="NZ_KB890342.1"/>
</dbReference>
<dbReference type="AlphaFoldDB" id="U6RF37"/>
<dbReference type="EMBL" id="AQHY01000025">
    <property type="protein sequence ID" value="EOA54682.1"/>
    <property type="molecule type" value="Genomic_DNA"/>
</dbReference>
<evidence type="ECO:0000313" key="2">
    <source>
        <dbReference type="Proteomes" id="UP000017831"/>
    </source>
</evidence>
<name>U6RF37_9BACT</name>
<gene>
    <name evidence="1" type="ORF">HMPREF1534_02075</name>
</gene>
<dbReference type="GeneID" id="60064033"/>